<dbReference type="Proteomes" id="UP001218218">
    <property type="component" value="Unassembled WGS sequence"/>
</dbReference>
<comment type="caution">
    <text evidence="2">The sequence shown here is derived from an EMBL/GenBank/DDBJ whole genome shotgun (WGS) entry which is preliminary data.</text>
</comment>
<reference evidence="2" key="1">
    <citation type="submission" date="2023-03" db="EMBL/GenBank/DDBJ databases">
        <title>Massive genome expansion in bonnet fungi (Mycena s.s.) driven by repeated elements and novel gene families across ecological guilds.</title>
        <authorList>
            <consortium name="Lawrence Berkeley National Laboratory"/>
            <person name="Harder C.B."/>
            <person name="Miyauchi S."/>
            <person name="Viragh M."/>
            <person name="Kuo A."/>
            <person name="Thoen E."/>
            <person name="Andreopoulos B."/>
            <person name="Lu D."/>
            <person name="Skrede I."/>
            <person name="Drula E."/>
            <person name="Henrissat B."/>
            <person name="Morin E."/>
            <person name="Kohler A."/>
            <person name="Barry K."/>
            <person name="LaButti K."/>
            <person name="Morin E."/>
            <person name="Salamov A."/>
            <person name="Lipzen A."/>
            <person name="Mereny Z."/>
            <person name="Hegedus B."/>
            <person name="Baldrian P."/>
            <person name="Stursova M."/>
            <person name="Weitz H."/>
            <person name="Taylor A."/>
            <person name="Grigoriev I.V."/>
            <person name="Nagy L.G."/>
            <person name="Martin F."/>
            <person name="Kauserud H."/>
        </authorList>
    </citation>
    <scope>NUCLEOTIDE SEQUENCE</scope>
    <source>
        <strain evidence="2">CBHHK002</strain>
    </source>
</reference>
<protein>
    <submittedName>
        <fullName evidence="2">Uncharacterized protein</fullName>
    </submittedName>
</protein>
<feature type="non-terminal residue" evidence="2">
    <location>
        <position position="213"/>
    </location>
</feature>
<name>A0AAD6ZPG0_9AGAR</name>
<organism evidence="2 3">
    <name type="scientific">Mycena albidolilacea</name>
    <dbReference type="NCBI Taxonomy" id="1033008"/>
    <lineage>
        <taxon>Eukaryota</taxon>
        <taxon>Fungi</taxon>
        <taxon>Dikarya</taxon>
        <taxon>Basidiomycota</taxon>
        <taxon>Agaricomycotina</taxon>
        <taxon>Agaricomycetes</taxon>
        <taxon>Agaricomycetidae</taxon>
        <taxon>Agaricales</taxon>
        <taxon>Marasmiineae</taxon>
        <taxon>Mycenaceae</taxon>
        <taxon>Mycena</taxon>
    </lineage>
</organism>
<proteinExistence type="predicted"/>
<feature type="region of interest" description="Disordered" evidence="1">
    <location>
        <begin position="135"/>
        <end position="166"/>
    </location>
</feature>
<evidence type="ECO:0000256" key="1">
    <source>
        <dbReference type="SAM" id="MobiDB-lite"/>
    </source>
</evidence>
<dbReference type="AlphaFoldDB" id="A0AAD6ZPG0"/>
<accession>A0AAD6ZPG0</accession>
<evidence type="ECO:0000313" key="3">
    <source>
        <dbReference type="Proteomes" id="UP001218218"/>
    </source>
</evidence>
<dbReference type="EMBL" id="JARIHO010000034">
    <property type="protein sequence ID" value="KAJ7333288.1"/>
    <property type="molecule type" value="Genomic_DNA"/>
</dbReference>
<feature type="region of interest" description="Disordered" evidence="1">
    <location>
        <begin position="189"/>
        <end position="213"/>
    </location>
</feature>
<feature type="non-terminal residue" evidence="2">
    <location>
        <position position="1"/>
    </location>
</feature>
<sequence>LHTTSSAFLFGSSPIQSSSNPPQNLAAEISLEKAMDTFLLSTEPSMALERELQAALRESKEKNMHQKRQMVTLQSALVLNGAYVDVVRGQLAAQEQKKSHGNKKGRLVGDGSPHLLTSREFVRRVTEFEQAAREKAESLQKRKATREEKSEAMKRRKVLDNQRKERNKEIKKEYAIRVAEWEAERDLTRKEHRRPGWMKPSLKGLLFSPLPKP</sequence>
<keyword evidence="3" id="KW-1185">Reference proteome</keyword>
<evidence type="ECO:0000313" key="2">
    <source>
        <dbReference type="EMBL" id="KAJ7333288.1"/>
    </source>
</evidence>
<gene>
    <name evidence="2" type="ORF">DFH08DRAFT_612660</name>
</gene>